<dbReference type="EMBL" id="CP019344">
    <property type="protein sequence ID" value="ARN77550.1"/>
    <property type="molecule type" value="Genomic_DNA"/>
</dbReference>
<evidence type="ECO:0000313" key="1">
    <source>
        <dbReference type="EMBL" id="ARN77550.1"/>
    </source>
</evidence>
<dbReference type="AlphaFoldDB" id="A0A1W6MIY5"/>
<name>A0A1W6MIY5_9FLAO</name>
<reference evidence="1 2" key="1">
    <citation type="submission" date="2016-11" db="EMBL/GenBank/DDBJ databases">
        <title>Trade-off between light-utilization and light-protection in marine flavobacteria.</title>
        <authorList>
            <person name="Kumagai Y."/>
        </authorList>
    </citation>
    <scope>NUCLEOTIDE SEQUENCE [LARGE SCALE GENOMIC DNA]</scope>
    <source>
        <strain evidence="1 2">JCM 13191</strain>
    </source>
</reference>
<protein>
    <submittedName>
        <fullName evidence="1">Uncharacterized protein</fullName>
    </submittedName>
</protein>
<organism evidence="1 2">
    <name type="scientific">Nonlabens spongiae</name>
    <dbReference type="NCBI Taxonomy" id="331648"/>
    <lineage>
        <taxon>Bacteria</taxon>
        <taxon>Pseudomonadati</taxon>
        <taxon>Bacteroidota</taxon>
        <taxon>Flavobacteriia</taxon>
        <taxon>Flavobacteriales</taxon>
        <taxon>Flavobacteriaceae</taxon>
        <taxon>Nonlabens</taxon>
    </lineage>
</organism>
<dbReference type="Proteomes" id="UP000193431">
    <property type="component" value="Chromosome"/>
</dbReference>
<sequence>MIKSSKFFTLIAVLFLLSCEETCCQIEYTQLAKGDQIPYLLQKYGLKNNGVLTVENTEYNSYQDKSKLNRFATSYYVFKEGYLENLREEKLNGGRYQYMETNSLWDSNDRLPQVYTYYRNGSLQYKDSLLYDGQDRMIQAFSLSGVMDLVYDEDNKLVEKSFSREGIKQWTTRYSYDGRDLEREEFYMHKTGEPVMSLMSRFRESETTQYNIKNGKEELSRTITVNDHGDDLKTTGKYGVARDLSYEYDERGNWVLRVDKTKSGHYYATHREITYEDGTVTGDEWTPEKIAEKLNLTYDAAAYKKYRNELQSLRN</sequence>
<gene>
    <name evidence="1" type="ORF">BST97_05860</name>
</gene>
<evidence type="ECO:0000313" key="2">
    <source>
        <dbReference type="Proteomes" id="UP000193431"/>
    </source>
</evidence>
<keyword evidence="2" id="KW-1185">Reference proteome</keyword>
<accession>A0A1W6MIY5</accession>
<dbReference type="PROSITE" id="PS51257">
    <property type="entry name" value="PROKAR_LIPOPROTEIN"/>
    <property type="match status" value="1"/>
</dbReference>
<proteinExistence type="predicted"/>
<dbReference type="STRING" id="331648.BST97_05860"/>